<keyword evidence="1" id="KW-0805">Transcription regulation</keyword>
<evidence type="ECO:0000256" key="4">
    <source>
        <dbReference type="SAM" id="MobiDB-lite"/>
    </source>
</evidence>
<keyword evidence="3" id="KW-0804">Transcription</keyword>
<dbReference type="Pfam" id="PF12833">
    <property type="entry name" value="HTH_18"/>
    <property type="match status" value="1"/>
</dbReference>
<evidence type="ECO:0000313" key="7">
    <source>
        <dbReference type="Proteomes" id="UP000572635"/>
    </source>
</evidence>
<dbReference type="AlphaFoldDB" id="A0A7W8VCI9"/>
<gene>
    <name evidence="6" type="ORF">HDA36_001555</name>
</gene>
<dbReference type="Proteomes" id="UP000572635">
    <property type="component" value="Unassembled WGS sequence"/>
</dbReference>
<dbReference type="PANTHER" id="PTHR46796">
    <property type="entry name" value="HTH-TYPE TRANSCRIPTIONAL ACTIVATOR RHAS-RELATED"/>
    <property type="match status" value="1"/>
</dbReference>
<name>A0A7W8VCI9_9ACTN</name>
<evidence type="ECO:0000259" key="5">
    <source>
        <dbReference type="PROSITE" id="PS01124"/>
    </source>
</evidence>
<dbReference type="PROSITE" id="PS01124">
    <property type="entry name" value="HTH_ARAC_FAMILY_2"/>
    <property type="match status" value="1"/>
</dbReference>
<protein>
    <submittedName>
        <fullName evidence="6">AraC-like DNA-binding protein</fullName>
    </submittedName>
</protein>
<dbReference type="SMART" id="SM00342">
    <property type="entry name" value="HTH_ARAC"/>
    <property type="match status" value="1"/>
</dbReference>
<dbReference type="PANTHER" id="PTHR46796:SF15">
    <property type="entry name" value="BLL1074 PROTEIN"/>
    <property type="match status" value="1"/>
</dbReference>
<dbReference type="GO" id="GO:0043565">
    <property type="term" value="F:sequence-specific DNA binding"/>
    <property type="evidence" value="ECO:0007669"/>
    <property type="project" value="InterPro"/>
</dbReference>
<dbReference type="GO" id="GO:0003700">
    <property type="term" value="F:DNA-binding transcription factor activity"/>
    <property type="evidence" value="ECO:0007669"/>
    <property type="project" value="InterPro"/>
</dbReference>
<evidence type="ECO:0000313" key="6">
    <source>
        <dbReference type="EMBL" id="MBB5431471.1"/>
    </source>
</evidence>
<proteinExistence type="predicted"/>
<feature type="domain" description="HTH araC/xylS-type" evidence="5">
    <location>
        <begin position="166"/>
        <end position="265"/>
    </location>
</feature>
<feature type="region of interest" description="Disordered" evidence="4">
    <location>
        <begin position="280"/>
        <end position="300"/>
    </location>
</feature>
<sequence length="300" mass="31965">MFSAARLQGPVAGWEVVRPPGPCRVPGVALAGFRSRGAAPVDVRAVPHPALTLVLALGDGPLVVDTATGRRRRGDLAAGFLHGAVRVRGEDVECVQVRLSPLVARTVLGAAPAELDRSVVALHDLWGREAERIRQRLGEAGSWGERFALAEALLARRAAAGTPVDPRTARVWRRMVADRGRARVEDLAAEVGWSRKRLWSRFRSEIGLPPKRAARLVRFDHAVHRLASGEGAAAVAAGCGYVDQSHLHRDVRAFTGTTPATVGGGPWMAVDDIAWAGHGAGGAHRHLAPPGGRRAVRPRS</sequence>
<comment type="caution">
    <text evidence="6">The sequence shown here is derived from an EMBL/GenBank/DDBJ whole genome shotgun (WGS) entry which is preliminary data.</text>
</comment>
<dbReference type="RefSeq" id="WP_312893525.1">
    <property type="nucleotide sequence ID" value="NZ_BAAAJD010000079.1"/>
</dbReference>
<accession>A0A7W8VCI9</accession>
<evidence type="ECO:0000256" key="3">
    <source>
        <dbReference type="ARBA" id="ARBA00023163"/>
    </source>
</evidence>
<evidence type="ECO:0000256" key="1">
    <source>
        <dbReference type="ARBA" id="ARBA00023015"/>
    </source>
</evidence>
<keyword evidence="7" id="KW-1185">Reference proteome</keyword>
<reference evidence="6 7" key="1">
    <citation type="submission" date="2020-08" db="EMBL/GenBank/DDBJ databases">
        <title>Sequencing the genomes of 1000 actinobacteria strains.</title>
        <authorList>
            <person name="Klenk H.-P."/>
        </authorList>
    </citation>
    <scope>NUCLEOTIDE SEQUENCE [LARGE SCALE GENOMIC DNA]</scope>
    <source>
        <strain evidence="6 7">DSM 44551</strain>
    </source>
</reference>
<dbReference type="InterPro" id="IPR018060">
    <property type="entry name" value="HTH_AraC"/>
</dbReference>
<organism evidence="6 7">
    <name type="scientific">Nocardiopsis composta</name>
    <dbReference type="NCBI Taxonomy" id="157465"/>
    <lineage>
        <taxon>Bacteria</taxon>
        <taxon>Bacillati</taxon>
        <taxon>Actinomycetota</taxon>
        <taxon>Actinomycetes</taxon>
        <taxon>Streptosporangiales</taxon>
        <taxon>Nocardiopsidaceae</taxon>
        <taxon>Nocardiopsis</taxon>
    </lineage>
</organism>
<evidence type="ECO:0000256" key="2">
    <source>
        <dbReference type="ARBA" id="ARBA00023125"/>
    </source>
</evidence>
<dbReference type="Gene3D" id="1.10.10.60">
    <property type="entry name" value="Homeodomain-like"/>
    <property type="match status" value="1"/>
</dbReference>
<dbReference type="InterPro" id="IPR050204">
    <property type="entry name" value="AraC_XylS_family_regulators"/>
</dbReference>
<dbReference type="EMBL" id="JACHDB010000001">
    <property type="protein sequence ID" value="MBB5431471.1"/>
    <property type="molecule type" value="Genomic_DNA"/>
</dbReference>
<keyword evidence="2 6" id="KW-0238">DNA-binding</keyword>